<accession>A0A5K7ZAM7</accession>
<sequence length="301" mass="34055">MLIVSSWSEQFRADVGLKGFSQVWGGPPAWYIWLADAPGVYHLALIDTEEEKHKGKAFSKAVFAVKCYPYPDNACYSSFSFIEQKLIQSSFFDETHTPVFECKEKIPSDLFNIAMLEITMDDEANMASFCVETLDILRSRYASKTDQIFPVLDIARKFVVDEIDRDIPGLEIAYPLFDCLMCLYANAGKQAPVQVQCSKTPGFEVVIERGKVSAKPNKAINGYRLTVLYAAADCHEQINTEPMQIDIEECGESPFYRRIFACGHFHDEEVDGNLPITINKNWWSLAHRHYVSELASSCGCH</sequence>
<keyword evidence="2" id="KW-1185">Reference proteome</keyword>
<dbReference type="RefSeq" id="WP_155305995.1">
    <property type="nucleotide sequence ID" value="NZ_AP021875.1"/>
</dbReference>
<evidence type="ECO:0000313" key="1">
    <source>
        <dbReference type="EMBL" id="BBO77229.1"/>
    </source>
</evidence>
<evidence type="ECO:0000313" key="2">
    <source>
        <dbReference type="Proteomes" id="UP000427769"/>
    </source>
</evidence>
<protein>
    <submittedName>
        <fullName evidence="1">Uncharacterized protein</fullName>
    </submittedName>
</protein>
<proteinExistence type="predicted"/>
<dbReference type="AlphaFoldDB" id="A0A5K7ZAM7"/>
<name>A0A5K7ZAM7_9BACT</name>
<dbReference type="KEGG" id="dwd:DSCW_46460"/>
<dbReference type="Proteomes" id="UP000427769">
    <property type="component" value="Chromosome"/>
</dbReference>
<organism evidence="1 2">
    <name type="scientific">Desulfosarcina widdelii</name>
    <dbReference type="NCBI Taxonomy" id="947919"/>
    <lineage>
        <taxon>Bacteria</taxon>
        <taxon>Pseudomonadati</taxon>
        <taxon>Thermodesulfobacteriota</taxon>
        <taxon>Desulfobacteria</taxon>
        <taxon>Desulfobacterales</taxon>
        <taxon>Desulfosarcinaceae</taxon>
        <taxon>Desulfosarcina</taxon>
    </lineage>
</organism>
<dbReference type="OrthoDB" id="5495988at2"/>
<dbReference type="EMBL" id="AP021875">
    <property type="protein sequence ID" value="BBO77229.1"/>
    <property type="molecule type" value="Genomic_DNA"/>
</dbReference>
<gene>
    <name evidence="1" type="ORF">DSCW_46460</name>
</gene>
<reference evidence="1 2" key="1">
    <citation type="submission" date="2019-11" db="EMBL/GenBank/DDBJ databases">
        <title>Comparative genomics of hydrocarbon-degrading Desulfosarcina strains.</title>
        <authorList>
            <person name="Watanabe M."/>
            <person name="Kojima H."/>
            <person name="Fukui M."/>
        </authorList>
    </citation>
    <scope>NUCLEOTIDE SEQUENCE [LARGE SCALE GENOMIC DNA]</scope>
    <source>
        <strain evidence="1 2">PP31</strain>
    </source>
</reference>